<comment type="similarity">
    <text evidence="1">Belongs to the universal stress protein A family.</text>
</comment>
<dbReference type="CDD" id="cd00293">
    <property type="entry name" value="USP-like"/>
    <property type="match status" value="2"/>
</dbReference>
<dbReference type="Proteomes" id="UP000245533">
    <property type="component" value="Unassembled WGS sequence"/>
</dbReference>
<dbReference type="EMBL" id="QGGB01000001">
    <property type="protein sequence ID" value="PWN08110.1"/>
    <property type="molecule type" value="Genomic_DNA"/>
</dbReference>
<dbReference type="RefSeq" id="WP_109643695.1">
    <property type="nucleotide sequence ID" value="NZ_QGGB01000001.1"/>
</dbReference>
<reference evidence="3 4" key="1">
    <citation type="submission" date="2018-05" db="EMBL/GenBank/DDBJ databases">
        <title>Rhodohalobacter halophilus gen. nov., sp. nov., a moderately halophilic member of the family Balneolaceae.</title>
        <authorList>
            <person name="Liu Z.-W."/>
        </authorList>
    </citation>
    <scope>NUCLEOTIDE SEQUENCE [LARGE SCALE GENOMIC DNA]</scope>
    <source>
        <strain evidence="3 4">8A47</strain>
    </source>
</reference>
<evidence type="ECO:0000259" key="2">
    <source>
        <dbReference type="Pfam" id="PF00582"/>
    </source>
</evidence>
<proteinExistence type="inferred from homology"/>
<dbReference type="Pfam" id="PF00582">
    <property type="entry name" value="Usp"/>
    <property type="match status" value="2"/>
</dbReference>
<sequence length="300" mass="34282">MKNSKHWMACLDLSNMDDILIGYSAFLTSVIKPETITFFHVIESGPTAVELVDQFPEIETKEEFLNLIREELNDKVKQHFSGNEIEIRIVIKEGKPTDQIIDLVNSLEPDLLIMGKKIGYAGEGVIPMRILDYVPVSVLFVPENSRYSLDKILVPVDFSEQSATAINTAASFTKSSNVTAQHIYQYRAQFFPYSLSDKEKKEVDRKIESKKENFRAESDIPEDIHFVLSLHRKGKIADVVYHQAVRDQSDLIVVASKSKRIGALVRHDFTDKMVEYAFGIPLLILKNRERHMKFLKSLFG</sequence>
<dbReference type="OrthoDB" id="1522996at2"/>
<evidence type="ECO:0000313" key="4">
    <source>
        <dbReference type="Proteomes" id="UP000245533"/>
    </source>
</evidence>
<comment type="caution">
    <text evidence="3">The sequence shown here is derived from an EMBL/GenBank/DDBJ whole genome shotgun (WGS) entry which is preliminary data.</text>
</comment>
<dbReference type="AlphaFoldDB" id="A0A316TUJ2"/>
<keyword evidence="4" id="KW-1185">Reference proteome</keyword>
<name>A0A316TUJ2_9BACT</name>
<dbReference type="Gene3D" id="3.40.50.620">
    <property type="entry name" value="HUPs"/>
    <property type="match status" value="2"/>
</dbReference>
<evidence type="ECO:0000313" key="3">
    <source>
        <dbReference type="EMBL" id="PWN08110.1"/>
    </source>
</evidence>
<dbReference type="PANTHER" id="PTHR46268:SF6">
    <property type="entry name" value="UNIVERSAL STRESS PROTEIN UP12"/>
    <property type="match status" value="1"/>
</dbReference>
<dbReference type="SUPFAM" id="SSF52402">
    <property type="entry name" value="Adenine nucleotide alpha hydrolases-like"/>
    <property type="match status" value="2"/>
</dbReference>
<dbReference type="InterPro" id="IPR006016">
    <property type="entry name" value="UspA"/>
</dbReference>
<feature type="domain" description="UspA" evidence="2">
    <location>
        <begin position="150"/>
        <end position="277"/>
    </location>
</feature>
<organism evidence="3 4">
    <name type="scientific">Rhodohalobacter mucosus</name>
    <dbReference type="NCBI Taxonomy" id="2079485"/>
    <lineage>
        <taxon>Bacteria</taxon>
        <taxon>Pseudomonadati</taxon>
        <taxon>Balneolota</taxon>
        <taxon>Balneolia</taxon>
        <taxon>Balneolales</taxon>
        <taxon>Balneolaceae</taxon>
        <taxon>Rhodohalobacter</taxon>
    </lineage>
</organism>
<dbReference type="PANTHER" id="PTHR46268">
    <property type="entry name" value="STRESS RESPONSE PROTEIN NHAX"/>
    <property type="match status" value="1"/>
</dbReference>
<evidence type="ECO:0000256" key="1">
    <source>
        <dbReference type="ARBA" id="ARBA00008791"/>
    </source>
</evidence>
<gene>
    <name evidence="3" type="ORF">DDZ15_00285</name>
</gene>
<feature type="domain" description="UspA" evidence="2">
    <location>
        <begin position="32"/>
        <end position="141"/>
    </location>
</feature>
<accession>A0A316TUJ2</accession>
<protein>
    <recommendedName>
        <fullName evidence="2">UspA domain-containing protein</fullName>
    </recommendedName>
</protein>
<dbReference type="InterPro" id="IPR014729">
    <property type="entry name" value="Rossmann-like_a/b/a_fold"/>
</dbReference>